<dbReference type="Proteomes" id="UP000281498">
    <property type="component" value="Unassembled WGS sequence"/>
</dbReference>
<evidence type="ECO:0000313" key="3">
    <source>
        <dbReference type="Proteomes" id="UP000281498"/>
    </source>
</evidence>
<evidence type="ECO:0000256" key="1">
    <source>
        <dbReference type="SAM" id="MobiDB-lite"/>
    </source>
</evidence>
<name>A0A3A9K158_9BACI</name>
<sequence>MANKKESAPYLKKESINENTSEAKEDVKAGPVEEKTDEKPVYRDPWNDLLFGKRSEPKTPVDEEAK</sequence>
<organism evidence="2 3">
    <name type="scientific">Salipaludibacillus neizhouensis</name>
    <dbReference type="NCBI Taxonomy" id="885475"/>
    <lineage>
        <taxon>Bacteria</taxon>
        <taxon>Bacillati</taxon>
        <taxon>Bacillota</taxon>
        <taxon>Bacilli</taxon>
        <taxon>Bacillales</taxon>
        <taxon>Bacillaceae</taxon>
    </lineage>
</organism>
<keyword evidence="3" id="KW-1185">Reference proteome</keyword>
<reference evidence="2 3" key="1">
    <citation type="submission" date="2017-10" db="EMBL/GenBank/DDBJ databases">
        <title>Bacillus sp. nov., a halophilic bacterium isolated from a Keqin Lake.</title>
        <authorList>
            <person name="Wang H."/>
        </authorList>
    </citation>
    <scope>NUCLEOTIDE SEQUENCE [LARGE SCALE GENOMIC DNA]</scope>
    <source>
        <strain evidence="2 3">KCTC 13187</strain>
    </source>
</reference>
<gene>
    <name evidence="2" type="ORF">CR203_23155</name>
</gene>
<dbReference type="EMBL" id="PDOE01000026">
    <property type="protein sequence ID" value="RKL64978.1"/>
    <property type="molecule type" value="Genomic_DNA"/>
</dbReference>
<protein>
    <submittedName>
        <fullName evidence="2">Uncharacterized protein</fullName>
    </submittedName>
</protein>
<comment type="caution">
    <text evidence="2">The sequence shown here is derived from an EMBL/GenBank/DDBJ whole genome shotgun (WGS) entry which is preliminary data.</text>
</comment>
<evidence type="ECO:0000313" key="2">
    <source>
        <dbReference type="EMBL" id="RKL64978.1"/>
    </source>
</evidence>
<accession>A0A3A9K158</accession>
<dbReference type="RefSeq" id="WP_110938970.1">
    <property type="nucleotide sequence ID" value="NZ_KZ614148.1"/>
</dbReference>
<feature type="region of interest" description="Disordered" evidence="1">
    <location>
        <begin position="1"/>
        <end position="66"/>
    </location>
</feature>
<dbReference type="AlphaFoldDB" id="A0A3A9K158"/>
<proteinExistence type="predicted"/>